<dbReference type="EMBL" id="CP104146">
    <property type="protein sequence ID" value="UWU19537.1"/>
    <property type="molecule type" value="Genomic_DNA"/>
</dbReference>
<evidence type="ECO:0000259" key="1">
    <source>
        <dbReference type="Pfam" id="PF13546"/>
    </source>
</evidence>
<keyword evidence="3" id="KW-1185">Reference proteome</keyword>
<dbReference type="Pfam" id="PF13546">
    <property type="entry name" value="DDE_5"/>
    <property type="match status" value="1"/>
</dbReference>
<dbReference type="InterPro" id="IPR012337">
    <property type="entry name" value="RNaseH-like_sf"/>
</dbReference>
<accession>A0ABY5XZ76</accession>
<dbReference type="SUPFAM" id="SSF53098">
    <property type="entry name" value="Ribonuclease H-like"/>
    <property type="match status" value="1"/>
</dbReference>
<geneLocation type="plasmid" evidence="2 3">
    <name>pWSM1592_3</name>
</geneLocation>
<dbReference type="Proteomes" id="UP001060123">
    <property type="component" value="Plasmid pWSM1592_3"/>
</dbReference>
<protein>
    <submittedName>
        <fullName evidence="2">Transposase</fullName>
    </submittedName>
</protein>
<gene>
    <name evidence="2" type="ORF">N2599_36480</name>
</gene>
<dbReference type="RefSeq" id="WP_260308677.1">
    <property type="nucleotide sequence ID" value="NZ_CP104146.1"/>
</dbReference>
<evidence type="ECO:0000313" key="2">
    <source>
        <dbReference type="EMBL" id="UWU19537.1"/>
    </source>
</evidence>
<keyword evidence="2" id="KW-0614">Plasmid</keyword>
<feature type="domain" description="Transposase IS701-like DDE" evidence="1">
    <location>
        <begin position="38"/>
        <end position="280"/>
    </location>
</feature>
<dbReference type="InterPro" id="IPR038721">
    <property type="entry name" value="IS701-like_DDE_dom"/>
</dbReference>
<organism evidence="2 3">
    <name type="scientific">Rhizobium sullae</name>
    <name type="common">Rhizobium hedysari</name>
    <dbReference type="NCBI Taxonomy" id="50338"/>
    <lineage>
        <taxon>Bacteria</taxon>
        <taxon>Pseudomonadati</taxon>
        <taxon>Pseudomonadota</taxon>
        <taxon>Alphaproteobacteria</taxon>
        <taxon>Hyphomicrobiales</taxon>
        <taxon>Rhizobiaceae</taxon>
        <taxon>Rhizobium/Agrobacterium group</taxon>
        <taxon>Rhizobium</taxon>
    </lineage>
</organism>
<sequence length="461" mass="52613">MSEQQHDRSSEPGDAVPHILRQWLSPFRFWFTAPSWEHLLVLVMGALLSPGKRTVTACLRITGRAEASNFAAYHQLLNRARWNPRLLAARLLSIIVARFVRVGPVVIGMDDTIERRWGQRIAARGIYRDPVRSSHGHFVKASGLRWLSFMVLSPVPWAKCIKALPVLTILCPSERHDQKKGRKHKLLTDWARQGVLQLCRWLPDREIIFVGDSSFAVHTLAAALPGTATLITRLRLDASLFAPPDQRHEHSLGRPAQKGRPLPKLKTLLKDTKTEWQRIVASSWYGKQTDKTLDVTSGTGLWYRRGTPPRPIRWVLVRDPSGRREPQAFMSTNVNLEPAQIIAYFVRRWQIEVTFAETRAHLGVETQRQWNDKAIMRTTPSLLALYSLVTLWACEMLGRGALPYAAAWYKKTEFTFSDAIGAVRMVLWGQDIYRQYPPDPDVPQIQPNRLKRMTQALCFAA</sequence>
<proteinExistence type="predicted"/>
<reference evidence="2" key="1">
    <citation type="submission" date="2022-09" db="EMBL/GenBank/DDBJ databases">
        <title>Australian commercial rhizobial inoculants.</title>
        <authorList>
            <person name="Kohlmeier M.G."/>
            <person name="O'Hara G.W."/>
            <person name="Colombi E."/>
            <person name="Ramsay J.P."/>
            <person name="Terpolilli J."/>
        </authorList>
    </citation>
    <scope>NUCLEOTIDE SEQUENCE</scope>
    <source>
        <strain evidence="2">WSM1592</strain>
        <plasmid evidence="2">pWSM1592_3</plasmid>
    </source>
</reference>
<evidence type="ECO:0000313" key="3">
    <source>
        <dbReference type="Proteomes" id="UP001060123"/>
    </source>
</evidence>
<name>A0ABY5XZ76_RHISU</name>